<organism evidence="11 12">
    <name type="scientific">Dyadobacter luticola</name>
    <dbReference type="NCBI Taxonomy" id="1979387"/>
    <lineage>
        <taxon>Bacteria</taxon>
        <taxon>Pseudomonadati</taxon>
        <taxon>Bacteroidota</taxon>
        <taxon>Cytophagia</taxon>
        <taxon>Cytophagales</taxon>
        <taxon>Spirosomataceae</taxon>
        <taxon>Dyadobacter</taxon>
    </lineage>
</organism>
<evidence type="ECO:0000256" key="9">
    <source>
        <dbReference type="RuleBase" id="RU004006"/>
    </source>
</evidence>
<evidence type="ECO:0000313" key="11">
    <source>
        <dbReference type="EMBL" id="TLV00551.1"/>
    </source>
</evidence>
<dbReference type="PANTHER" id="PTHR13501">
    <property type="entry name" value="CHLOROPLAST 50S RIBOSOMAL PROTEIN L22-RELATED"/>
    <property type="match status" value="1"/>
</dbReference>
<dbReference type="Gene3D" id="3.90.470.10">
    <property type="entry name" value="Ribosomal protein L22/L17"/>
    <property type="match status" value="1"/>
</dbReference>
<evidence type="ECO:0000256" key="8">
    <source>
        <dbReference type="RuleBase" id="RU004005"/>
    </source>
</evidence>
<dbReference type="NCBIfam" id="TIGR01044">
    <property type="entry name" value="rplV_bact"/>
    <property type="match status" value="1"/>
</dbReference>
<keyword evidence="5 7" id="KW-0687">Ribonucleoprotein</keyword>
<gene>
    <name evidence="7" type="primary">rplV</name>
    <name evidence="11" type="ORF">FEN17_13775</name>
</gene>
<dbReference type="RefSeq" id="WP_138365929.1">
    <property type="nucleotide sequence ID" value="NZ_VCEJ01000004.1"/>
</dbReference>
<dbReference type="CDD" id="cd00336">
    <property type="entry name" value="Ribosomal_L22"/>
    <property type="match status" value="1"/>
</dbReference>
<dbReference type="GO" id="GO:0006412">
    <property type="term" value="P:translation"/>
    <property type="evidence" value="ECO:0007669"/>
    <property type="project" value="UniProtKB-UniRule"/>
</dbReference>
<dbReference type="HAMAP" id="MF_01331_B">
    <property type="entry name" value="Ribosomal_uL22_B"/>
    <property type="match status" value="1"/>
</dbReference>
<evidence type="ECO:0000256" key="7">
    <source>
        <dbReference type="HAMAP-Rule" id="MF_01331"/>
    </source>
</evidence>
<name>A0A5R9KWK0_9BACT</name>
<comment type="function">
    <text evidence="7 10">This protein binds specifically to 23S rRNA; its binding is stimulated by other ribosomal proteins, e.g., L4, L17, and L20. It is important during the early stages of 50S assembly. It makes multiple contacts with different domains of the 23S rRNA in the assembled 50S subunit and ribosome.</text>
</comment>
<proteinExistence type="inferred from homology"/>
<comment type="similarity">
    <text evidence="1 7 8">Belongs to the universal ribosomal protein uL22 family.</text>
</comment>
<dbReference type="InterPro" id="IPR036394">
    <property type="entry name" value="Ribosomal_uL22_sf"/>
</dbReference>
<dbReference type="GO" id="GO:0003735">
    <property type="term" value="F:structural constituent of ribosome"/>
    <property type="evidence" value="ECO:0007669"/>
    <property type="project" value="InterPro"/>
</dbReference>
<reference evidence="11 12" key="1">
    <citation type="submission" date="2019-05" db="EMBL/GenBank/DDBJ databases">
        <authorList>
            <person name="Qu J.-H."/>
        </authorList>
    </citation>
    <scope>NUCLEOTIDE SEQUENCE [LARGE SCALE GENOMIC DNA]</scope>
    <source>
        <strain evidence="11 12">T17</strain>
    </source>
</reference>
<dbReference type="SUPFAM" id="SSF54843">
    <property type="entry name" value="Ribosomal protein L22"/>
    <property type="match status" value="1"/>
</dbReference>
<comment type="caution">
    <text evidence="11">The sequence shown here is derived from an EMBL/GenBank/DDBJ whole genome shotgun (WGS) entry which is preliminary data.</text>
</comment>
<evidence type="ECO:0000256" key="2">
    <source>
        <dbReference type="ARBA" id="ARBA00022730"/>
    </source>
</evidence>
<dbReference type="OrthoDB" id="9805969at2"/>
<dbReference type="Proteomes" id="UP000306402">
    <property type="component" value="Unassembled WGS sequence"/>
</dbReference>
<evidence type="ECO:0000313" key="12">
    <source>
        <dbReference type="Proteomes" id="UP000306402"/>
    </source>
</evidence>
<dbReference type="Pfam" id="PF00237">
    <property type="entry name" value="Ribosomal_L22"/>
    <property type="match status" value="1"/>
</dbReference>
<evidence type="ECO:0000256" key="6">
    <source>
        <dbReference type="ARBA" id="ARBA00035207"/>
    </source>
</evidence>
<sequence>MEARAILKDVPTSPRKMRLVADMIRGQKVSKALALLKFQPRASSPVLHKVLLSAVANWQQLNEDAKLEDADLIVKTVFIDGGRMLKRLRPAPQGRAHRIRKRSNHITIVIDDAAASASEVDKEAVITES</sequence>
<keyword evidence="3 7" id="KW-0694">RNA-binding</keyword>
<evidence type="ECO:0000256" key="5">
    <source>
        <dbReference type="ARBA" id="ARBA00023274"/>
    </source>
</evidence>
<keyword evidence="4 7" id="KW-0689">Ribosomal protein</keyword>
<dbReference type="GO" id="GO:0022625">
    <property type="term" value="C:cytosolic large ribosomal subunit"/>
    <property type="evidence" value="ECO:0007669"/>
    <property type="project" value="TreeGrafter"/>
</dbReference>
<dbReference type="InterPro" id="IPR005727">
    <property type="entry name" value="Ribosomal_uL22_bac/chlpt-type"/>
</dbReference>
<keyword evidence="12" id="KW-1185">Reference proteome</keyword>
<dbReference type="InterPro" id="IPR047867">
    <property type="entry name" value="Ribosomal_uL22_bac/org-type"/>
</dbReference>
<keyword evidence="2 7" id="KW-0699">rRNA-binding</keyword>
<evidence type="ECO:0000256" key="3">
    <source>
        <dbReference type="ARBA" id="ARBA00022884"/>
    </source>
</evidence>
<dbReference type="EMBL" id="VCEJ01000004">
    <property type="protein sequence ID" value="TLV00551.1"/>
    <property type="molecule type" value="Genomic_DNA"/>
</dbReference>
<accession>A0A5R9KWK0</accession>
<comment type="subunit">
    <text evidence="7 9">Part of the 50S ribosomal subunit.</text>
</comment>
<evidence type="ECO:0000256" key="10">
    <source>
        <dbReference type="RuleBase" id="RU004008"/>
    </source>
</evidence>
<dbReference type="AlphaFoldDB" id="A0A5R9KWK0"/>
<comment type="function">
    <text evidence="7">The globular domain of the protein is located near the polypeptide exit tunnel on the outside of the subunit, while an extended beta-hairpin is found that lines the wall of the exit tunnel in the center of the 70S ribosome.</text>
</comment>
<evidence type="ECO:0000256" key="1">
    <source>
        <dbReference type="ARBA" id="ARBA00009451"/>
    </source>
</evidence>
<dbReference type="PANTHER" id="PTHR13501:SF8">
    <property type="entry name" value="LARGE RIBOSOMAL SUBUNIT PROTEIN UL22M"/>
    <property type="match status" value="1"/>
</dbReference>
<protein>
    <recommendedName>
        <fullName evidence="6 7">Large ribosomal subunit protein uL22</fullName>
    </recommendedName>
</protein>
<dbReference type="InterPro" id="IPR001063">
    <property type="entry name" value="Ribosomal_uL22"/>
</dbReference>
<evidence type="ECO:0000256" key="4">
    <source>
        <dbReference type="ARBA" id="ARBA00022980"/>
    </source>
</evidence>
<dbReference type="GO" id="GO:0019843">
    <property type="term" value="F:rRNA binding"/>
    <property type="evidence" value="ECO:0007669"/>
    <property type="project" value="UniProtKB-UniRule"/>
</dbReference>